<dbReference type="Proteomes" id="UP000646244">
    <property type="component" value="Unassembled WGS sequence"/>
</dbReference>
<reference evidence="1" key="2">
    <citation type="submission" date="2020-09" db="EMBL/GenBank/DDBJ databases">
        <authorList>
            <person name="Sun Q."/>
            <person name="Ohkuma M."/>
        </authorList>
    </citation>
    <scope>NUCLEOTIDE SEQUENCE</scope>
    <source>
        <strain evidence="1">JCM 4633</strain>
    </source>
</reference>
<dbReference type="AlphaFoldDB" id="A0A918TZ90"/>
<proteinExistence type="predicted"/>
<evidence type="ECO:0000313" key="1">
    <source>
        <dbReference type="EMBL" id="GHC72898.1"/>
    </source>
</evidence>
<evidence type="ECO:0000313" key="2">
    <source>
        <dbReference type="Proteomes" id="UP000646244"/>
    </source>
</evidence>
<name>A0A918TZ90_STRCJ</name>
<organism evidence="1 2">
    <name type="scientific">Streptomyces cinnamoneus</name>
    <name type="common">Streptoverticillium cinnamoneum</name>
    <dbReference type="NCBI Taxonomy" id="53446"/>
    <lineage>
        <taxon>Bacteria</taxon>
        <taxon>Bacillati</taxon>
        <taxon>Actinomycetota</taxon>
        <taxon>Actinomycetes</taxon>
        <taxon>Kitasatosporales</taxon>
        <taxon>Streptomycetaceae</taxon>
        <taxon>Streptomyces</taxon>
        <taxon>Streptomyces cinnamoneus group</taxon>
    </lineage>
</organism>
<dbReference type="EMBL" id="BMVB01000038">
    <property type="protein sequence ID" value="GHC72898.1"/>
    <property type="molecule type" value="Genomic_DNA"/>
</dbReference>
<reference evidence="1" key="1">
    <citation type="journal article" date="2014" name="Int. J. Syst. Evol. Microbiol.">
        <title>Complete genome sequence of Corynebacterium casei LMG S-19264T (=DSM 44701T), isolated from a smear-ripened cheese.</title>
        <authorList>
            <consortium name="US DOE Joint Genome Institute (JGI-PGF)"/>
            <person name="Walter F."/>
            <person name="Albersmeier A."/>
            <person name="Kalinowski J."/>
            <person name="Ruckert C."/>
        </authorList>
    </citation>
    <scope>NUCLEOTIDE SEQUENCE</scope>
    <source>
        <strain evidence="1">JCM 4633</strain>
    </source>
</reference>
<protein>
    <submittedName>
        <fullName evidence="1">Uncharacterized protein</fullName>
    </submittedName>
</protein>
<accession>A0A918TZ90</accession>
<sequence length="131" mass="14549">MRAGAKAPTCWSKQFTDSLSIWFPVKGDVKFAVYGYTGKWCLSGSSLWRMAIMNAYTQNTGAGTVVYDSKSHRTIGRTVWNNKYAIGVEQFSMAGTVSVLSFTKSFSFDRCIRSWGNHSGRSWQSGSCNVT</sequence>
<gene>
    <name evidence="1" type="ORF">GCM10010507_60110</name>
</gene>
<comment type="caution">
    <text evidence="1">The sequence shown here is derived from an EMBL/GenBank/DDBJ whole genome shotgun (WGS) entry which is preliminary data.</text>
</comment>